<reference evidence="3 4" key="1">
    <citation type="submission" date="2015-09" db="EMBL/GenBank/DDBJ databases">
        <title>Draft genome of the parasitic nematode Teladorsagia circumcincta isolate WARC Sus (inbred).</title>
        <authorList>
            <person name="Mitreva M."/>
        </authorList>
    </citation>
    <scope>NUCLEOTIDE SEQUENCE [LARGE SCALE GENOMIC DNA]</scope>
    <source>
        <strain evidence="3 4">S</strain>
    </source>
</reference>
<feature type="domain" description="Glycosyltransferase 2-like" evidence="2">
    <location>
        <begin position="129"/>
        <end position="194"/>
    </location>
</feature>
<dbReference type="PANTHER" id="PTHR11675">
    <property type="entry name" value="N-ACETYLGALACTOSAMINYLTRANSFERASE"/>
    <property type="match status" value="1"/>
</dbReference>
<dbReference type="AlphaFoldDB" id="A0A2G9U125"/>
<organism evidence="3 4">
    <name type="scientific">Teladorsagia circumcincta</name>
    <name type="common">Brown stomach worm</name>
    <name type="synonym">Ostertagia circumcincta</name>
    <dbReference type="NCBI Taxonomy" id="45464"/>
    <lineage>
        <taxon>Eukaryota</taxon>
        <taxon>Metazoa</taxon>
        <taxon>Ecdysozoa</taxon>
        <taxon>Nematoda</taxon>
        <taxon>Chromadorea</taxon>
        <taxon>Rhabditida</taxon>
        <taxon>Rhabditina</taxon>
        <taxon>Rhabditomorpha</taxon>
        <taxon>Strongyloidea</taxon>
        <taxon>Trichostrongylidae</taxon>
        <taxon>Teladorsagia</taxon>
    </lineage>
</organism>
<dbReference type="GO" id="GO:0006493">
    <property type="term" value="P:protein O-linked glycosylation"/>
    <property type="evidence" value="ECO:0007669"/>
    <property type="project" value="TreeGrafter"/>
</dbReference>
<evidence type="ECO:0000256" key="1">
    <source>
        <dbReference type="ARBA" id="ARBA00023157"/>
    </source>
</evidence>
<dbReference type="InterPro" id="IPR029044">
    <property type="entry name" value="Nucleotide-diphossugar_trans"/>
</dbReference>
<feature type="non-terminal residue" evidence="3">
    <location>
        <position position="194"/>
    </location>
</feature>
<protein>
    <recommendedName>
        <fullName evidence="2">Glycosyltransferase 2-like domain-containing protein</fullName>
    </recommendedName>
</protein>
<dbReference type="InterPro" id="IPR001173">
    <property type="entry name" value="Glyco_trans_2-like"/>
</dbReference>
<dbReference type="Pfam" id="PF00535">
    <property type="entry name" value="Glycos_transf_2"/>
    <property type="match status" value="1"/>
</dbReference>
<keyword evidence="4" id="KW-1185">Reference proteome</keyword>
<dbReference type="SUPFAM" id="SSF53448">
    <property type="entry name" value="Nucleotide-diphospho-sugar transferases"/>
    <property type="match status" value="1"/>
</dbReference>
<dbReference type="GO" id="GO:0004653">
    <property type="term" value="F:polypeptide N-acetylgalactosaminyltransferase activity"/>
    <property type="evidence" value="ECO:0007669"/>
    <property type="project" value="TreeGrafter"/>
</dbReference>
<proteinExistence type="predicted"/>
<gene>
    <name evidence="3" type="ORF">TELCIR_14501</name>
</gene>
<keyword evidence="1" id="KW-1015">Disulfide bond</keyword>
<evidence type="ECO:0000313" key="3">
    <source>
        <dbReference type="EMBL" id="PIO63884.1"/>
    </source>
</evidence>
<dbReference type="GO" id="GO:0005794">
    <property type="term" value="C:Golgi apparatus"/>
    <property type="evidence" value="ECO:0007669"/>
    <property type="project" value="TreeGrafter"/>
</dbReference>
<dbReference type="Gene3D" id="3.90.550.10">
    <property type="entry name" value="Spore Coat Polysaccharide Biosynthesis Protein SpsA, Chain A"/>
    <property type="match status" value="1"/>
</dbReference>
<evidence type="ECO:0000313" key="4">
    <source>
        <dbReference type="Proteomes" id="UP000230423"/>
    </source>
</evidence>
<dbReference type="OrthoDB" id="330637at2759"/>
<evidence type="ECO:0000259" key="2">
    <source>
        <dbReference type="Pfam" id="PF00535"/>
    </source>
</evidence>
<name>A0A2G9U125_TELCI</name>
<sequence length="194" mass="22053">MFNKDFYTIQCSNSGEPHSALRESDTFTSFWRLEKKEVIDAPRAKVLPQNSATVDPAVKEKLDKLLSLKSFQPPEYGENGVGVALPAEMTEEKDKRFLENQFNVIASEMISINRSLPDYRSAESPLALLEEIILIDDLSDRDYLKAPLDEYIKRFPVPMRIVHLKRRSGLIRARLTGSGMAKGRVLLFLDAHVE</sequence>
<accession>A0A2G9U125</accession>
<dbReference type="PANTHER" id="PTHR11675:SF101">
    <property type="entry name" value="POLYPEPTIDE N-ACETYLGALACTOSAMINYLTRANSFERASE 5"/>
    <property type="match status" value="1"/>
</dbReference>
<dbReference type="Proteomes" id="UP000230423">
    <property type="component" value="Unassembled WGS sequence"/>
</dbReference>
<dbReference type="EMBL" id="KZ350426">
    <property type="protein sequence ID" value="PIO63884.1"/>
    <property type="molecule type" value="Genomic_DNA"/>
</dbReference>